<proteinExistence type="predicted"/>
<name>A0A835WSW6_9CHLO</name>
<comment type="caution">
    <text evidence="2">The sequence shown here is derived from an EMBL/GenBank/DDBJ whole genome shotgun (WGS) entry which is preliminary data.</text>
</comment>
<feature type="compositionally biased region" description="Basic residues" evidence="1">
    <location>
        <begin position="1"/>
        <end position="13"/>
    </location>
</feature>
<feature type="region of interest" description="Disordered" evidence="1">
    <location>
        <begin position="1"/>
        <end position="160"/>
    </location>
</feature>
<evidence type="ECO:0000256" key="1">
    <source>
        <dbReference type="SAM" id="MobiDB-lite"/>
    </source>
</evidence>
<organism evidence="2 3">
    <name type="scientific">Chlamydomonas schloesseri</name>
    <dbReference type="NCBI Taxonomy" id="2026947"/>
    <lineage>
        <taxon>Eukaryota</taxon>
        <taxon>Viridiplantae</taxon>
        <taxon>Chlorophyta</taxon>
        <taxon>core chlorophytes</taxon>
        <taxon>Chlorophyceae</taxon>
        <taxon>CS clade</taxon>
        <taxon>Chlamydomonadales</taxon>
        <taxon>Chlamydomonadaceae</taxon>
        <taxon>Chlamydomonas</taxon>
    </lineage>
</organism>
<feature type="compositionally biased region" description="Low complexity" evidence="1">
    <location>
        <begin position="105"/>
        <end position="116"/>
    </location>
</feature>
<evidence type="ECO:0000313" key="3">
    <source>
        <dbReference type="Proteomes" id="UP000613740"/>
    </source>
</evidence>
<keyword evidence="3" id="KW-1185">Reference proteome</keyword>
<feature type="compositionally biased region" description="Polar residues" evidence="1">
    <location>
        <begin position="21"/>
        <end position="32"/>
    </location>
</feature>
<feature type="compositionally biased region" description="Low complexity" evidence="1">
    <location>
        <begin position="33"/>
        <end position="85"/>
    </location>
</feature>
<dbReference type="EMBL" id="JAEHOD010000005">
    <property type="protein sequence ID" value="KAG2452688.1"/>
    <property type="molecule type" value="Genomic_DNA"/>
</dbReference>
<accession>A0A835WSW6</accession>
<evidence type="ECO:0000313" key="2">
    <source>
        <dbReference type="EMBL" id="KAG2452688.1"/>
    </source>
</evidence>
<protein>
    <submittedName>
        <fullName evidence="2">Uncharacterized protein</fullName>
    </submittedName>
</protein>
<gene>
    <name evidence="2" type="ORF">HYH02_002920</name>
</gene>
<dbReference type="Proteomes" id="UP000613740">
    <property type="component" value="Unassembled WGS sequence"/>
</dbReference>
<dbReference type="AlphaFoldDB" id="A0A835WSW6"/>
<reference evidence="2" key="1">
    <citation type="journal article" date="2020" name="bioRxiv">
        <title>Comparative genomics of Chlamydomonas.</title>
        <authorList>
            <person name="Craig R.J."/>
            <person name="Hasan A.R."/>
            <person name="Ness R.W."/>
            <person name="Keightley P.D."/>
        </authorList>
    </citation>
    <scope>NUCLEOTIDE SEQUENCE</scope>
    <source>
        <strain evidence="2">CCAP 11/173</strain>
    </source>
</reference>
<sequence length="160" mass="16354">MLSPRGHPRHHHAPLLPLSRTASNGTTAGEPTQPSLLPSHPHPHQLLLLHHAAPKSPKAAAAAAAVRSSTPAPALPLAAIARPTPGQLTRRVDLPPADEFPPPEAATAADPDAATASGYESDNSYASEEGLATNYRAPAGAAAAAVARSASTPELSPRRQ</sequence>
<feature type="compositionally biased region" description="Low complexity" evidence="1">
    <location>
        <begin position="137"/>
        <end position="150"/>
    </location>
</feature>